<organism evidence="2 3">
    <name type="scientific">Erwinia phage Cronus</name>
    <dbReference type="NCBI Taxonomy" id="2163633"/>
    <lineage>
        <taxon>Viruses</taxon>
        <taxon>Duplodnaviria</taxon>
        <taxon>Heunggongvirae</taxon>
        <taxon>Uroviricota</taxon>
        <taxon>Caudoviricetes</taxon>
        <taxon>Pantevenvirales</taxon>
        <taxon>Straboviridae</taxon>
        <taxon>Tevenvirinae</taxon>
        <taxon>Risoevirus</taxon>
        <taxon>Risoevirus cronus</taxon>
        <taxon>Roskildevirus cronus</taxon>
    </lineage>
</organism>
<dbReference type="GeneID" id="65112840"/>
<dbReference type="InterPro" id="IPR008765">
    <property type="entry name" value="Phage_T4_Frd3"/>
</dbReference>
<reference evidence="2" key="1">
    <citation type="submission" date="2018-03" db="EMBL/GenBank/DDBJ databases">
        <title>Phage therapy in agriculture - a green tech approach to combat plant pathogenic bacteria.</title>
        <authorList>
            <person name="Carstens A.B."/>
            <person name="Djurhuus A.M."/>
            <person name="Hansen L.H."/>
        </authorList>
    </citation>
    <scope>NUCLEOTIDE SEQUENCE [LARGE SCALE GENOMIC DNA]</scope>
</reference>
<sequence length="72" mass="8250">MAKVTLFVAWIVDFEEDLKAYDLKIVNTSNDFECGYDVTIEGDKAEIVRYLNTEYLPGLDAEDQQEILNSVK</sequence>
<keyword evidence="3" id="KW-1185">Reference proteome</keyword>
<proteinExistence type="predicted"/>
<dbReference type="Pfam" id="PF05798">
    <property type="entry name" value="Phage_FRD3"/>
    <property type="match status" value="1"/>
</dbReference>
<dbReference type="KEGG" id="vg:65112840"/>
<evidence type="ECO:0000256" key="1">
    <source>
        <dbReference type="ARBA" id="ARBA00015064"/>
    </source>
</evidence>
<dbReference type="EMBL" id="MH059636">
    <property type="protein sequence ID" value="AWD90407.1"/>
    <property type="molecule type" value="Genomic_DNA"/>
</dbReference>
<name>A0A2S1GLY9_9CAUD</name>
<protein>
    <recommendedName>
        <fullName evidence="1">Uncharacterized 8.8 kDa protein in frd-Gp32 intergenic region</fullName>
    </recommendedName>
</protein>
<evidence type="ECO:0000313" key="2">
    <source>
        <dbReference type="EMBL" id="AWD90407.1"/>
    </source>
</evidence>
<accession>A0A2S1GLY9</accession>
<evidence type="ECO:0000313" key="3">
    <source>
        <dbReference type="Proteomes" id="UP000246316"/>
    </source>
</evidence>
<dbReference type="Proteomes" id="UP000246316">
    <property type="component" value="Segment"/>
</dbReference>
<dbReference type="RefSeq" id="YP_010095206.1">
    <property type="nucleotide sequence ID" value="NC_055743.1"/>
</dbReference>